<dbReference type="AlphaFoldDB" id="I3CHG2"/>
<feature type="chain" id="PRO_5003668934" evidence="1">
    <location>
        <begin position="22"/>
        <end position="289"/>
    </location>
</feature>
<keyword evidence="3" id="KW-1185">Reference proteome</keyword>
<accession>I3CHG2</accession>
<reference evidence="2 3" key="1">
    <citation type="submission" date="2011-11" db="EMBL/GenBank/DDBJ databases">
        <title>Improved High-Quality Draft sequence of Beggiatoa alba B18lD.</title>
        <authorList>
            <consortium name="US DOE Joint Genome Institute"/>
            <person name="Lucas S."/>
            <person name="Han J."/>
            <person name="Lapidus A."/>
            <person name="Cheng J.-F."/>
            <person name="Goodwin L."/>
            <person name="Pitluck S."/>
            <person name="Peters L."/>
            <person name="Mikhailova N."/>
            <person name="Held B."/>
            <person name="Detter J.C."/>
            <person name="Han C."/>
            <person name="Tapia R."/>
            <person name="Land M."/>
            <person name="Hauser L."/>
            <person name="Kyrpides N."/>
            <person name="Ivanova N."/>
            <person name="Pagani I."/>
            <person name="Samuel K."/>
            <person name="Teske A."/>
            <person name="Mueller J."/>
            <person name="Woyke T."/>
        </authorList>
    </citation>
    <scope>NUCLEOTIDE SEQUENCE [LARGE SCALE GENOMIC DNA]</scope>
    <source>
        <strain evidence="2 3">B18LD</strain>
    </source>
</reference>
<dbReference type="OrthoDB" id="7335077at2"/>
<protein>
    <submittedName>
        <fullName evidence="2">Uncharacterized protein</fullName>
    </submittedName>
</protein>
<evidence type="ECO:0000256" key="1">
    <source>
        <dbReference type="SAM" id="SignalP"/>
    </source>
</evidence>
<name>I3CHG2_9GAMM</name>
<sequence length="289" mass="32209">MKYLVIPALVCLCLNTLSVHAESNKGFNKQASSSVSETFDKTVRVRKIDNQRFDFSRFFNKDSVTEILLAQSFTRVEREDMEAIAASGVKVSAFTSDKGHYDHLLWSIEDEAEEGILWEEFYKTIKYGCCAQETTYKLFDLKTGRLLTLFTGELARLTVLGVAETETTRLIAYLSSAASLGFDENAADAIGTLTLSSDKGVEDKIILLSNNENYEINTPQVQLVAGKQTQNLLVLDATQEKDKKVIPSYSVLLTFNDGQTLQLLIQQDKFDIAHPQGTAKVKAIHAETE</sequence>
<dbReference type="RefSeq" id="WP_002689932.1">
    <property type="nucleotide sequence ID" value="NZ_JH600070.1"/>
</dbReference>
<organism evidence="2 3">
    <name type="scientific">Beggiatoa alba B18LD</name>
    <dbReference type="NCBI Taxonomy" id="395493"/>
    <lineage>
        <taxon>Bacteria</taxon>
        <taxon>Pseudomonadati</taxon>
        <taxon>Pseudomonadota</taxon>
        <taxon>Gammaproteobacteria</taxon>
        <taxon>Thiotrichales</taxon>
        <taxon>Thiotrichaceae</taxon>
        <taxon>Beggiatoa</taxon>
    </lineage>
</organism>
<dbReference type="HOGENOM" id="CLU_961943_0_0_6"/>
<keyword evidence="1" id="KW-0732">Signal</keyword>
<evidence type="ECO:0000313" key="2">
    <source>
        <dbReference type="EMBL" id="EIJ43055.1"/>
    </source>
</evidence>
<feature type="signal peptide" evidence="1">
    <location>
        <begin position="1"/>
        <end position="21"/>
    </location>
</feature>
<dbReference type="Proteomes" id="UP000005744">
    <property type="component" value="Unassembled WGS sequence"/>
</dbReference>
<gene>
    <name evidence="2" type="ORF">BegalDRAFT_2195</name>
</gene>
<evidence type="ECO:0000313" key="3">
    <source>
        <dbReference type="Proteomes" id="UP000005744"/>
    </source>
</evidence>
<dbReference type="EMBL" id="JH600070">
    <property type="protein sequence ID" value="EIJ43055.1"/>
    <property type="molecule type" value="Genomic_DNA"/>
</dbReference>
<proteinExistence type="predicted"/>
<dbReference type="STRING" id="395493.BegalDRAFT_2195"/>